<dbReference type="AlphaFoldDB" id="A0A1H3FZS6"/>
<name>A0A1H3FZS6_9BACT</name>
<evidence type="ECO:0000256" key="3">
    <source>
        <dbReference type="ARBA" id="ARBA00023065"/>
    </source>
</evidence>
<keyword evidence="4" id="KW-0066">ATP synthesis</keyword>
<keyword evidence="6" id="KW-1185">Reference proteome</keyword>
<dbReference type="InterPro" id="IPR002699">
    <property type="entry name" value="V_ATPase_D"/>
</dbReference>
<dbReference type="EMBL" id="FNPD01000007">
    <property type="protein sequence ID" value="SDX96572.1"/>
    <property type="molecule type" value="Genomic_DNA"/>
</dbReference>
<dbReference type="GO" id="GO:0042777">
    <property type="term" value="P:proton motive force-driven plasma membrane ATP synthesis"/>
    <property type="evidence" value="ECO:0007669"/>
    <property type="project" value="UniProtKB-UniRule"/>
</dbReference>
<evidence type="ECO:0000313" key="6">
    <source>
        <dbReference type="Proteomes" id="UP000199266"/>
    </source>
</evidence>
<dbReference type="Gene3D" id="1.10.287.3240">
    <property type="match status" value="1"/>
</dbReference>
<proteinExistence type="inferred from homology"/>
<keyword evidence="3 4" id="KW-0406">Ion transport</keyword>
<protein>
    <recommendedName>
        <fullName evidence="4">V-type ATP synthase subunit D</fullName>
    </recommendedName>
    <alternativeName>
        <fullName evidence="4">V-ATPase subunit D</fullName>
    </alternativeName>
</protein>
<dbReference type="GO" id="GO:0005524">
    <property type="term" value="F:ATP binding"/>
    <property type="evidence" value="ECO:0007669"/>
    <property type="project" value="UniProtKB-UniRule"/>
</dbReference>
<evidence type="ECO:0000256" key="4">
    <source>
        <dbReference type="HAMAP-Rule" id="MF_00271"/>
    </source>
</evidence>
<dbReference type="GO" id="GO:0046961">
    <property type="term" value="F:proton-transporting ATPase activity, rotational mechanism"/>
    <property type="evidence" value="ECO:0007669"/>
    <property type="project" value="InterPro"/>
</dbReference>
<keyword evidence="4" id="KW-0375">Hydrogen ion transport</keyword>
<gene>
    <name evidence="4" type="primary">atpD</name>
    <name evidence="5" type="ORF">SAMN03080603_01311</name>
</gene>
<dbReference type="HAMAP" id="MF_00271">
    <property type="entry name" value="ATP_synth_D_arch"/>
    <property type="match status" value="1"/>
</dbReference>
<sequence length="207" mass="23448">MASKVTPTRGALMRMIRTASLAQKGHDLLERKRQILMMELVKHIDDAKDLQREMASVFADAYKALERANISMGIDVVEDIAMAVPEEEDFIIRLKSIMGVEIPEIDPVDASLKPSYSFYGTSGSLDIAYSAFRRVLELISRLAAVETSVYRLAVQIKKTHKRVNALEKVAIPFYKSSIAYIENVLEEGEREDIVRMKKAKENLEKKK</sequence>
<accession>A0A1H3FZS6</accession>
<dbReference type="GO" id="GO:0046933">
    <property type="term" value="F:proton-transporting ATP synthase activity, rotational mechanism"/>
    <property type="evidence" value="ECO:0007669"/>
    <property type="project" value="UniProtKB-UniRule"/>
</dbReference>
<reference evidence="6" key="1">
    <citation type="submission" date="2016-10" db="EMBL/GenBank/DDBJ databases">
        <authorList>
            <person name="Varghese N."/>
            <person name="Submissions S."/>
        </authorList>
    </citation>
    <scope>NUCLEOTIDE SEQUENCE [LARGE SCALE GENOMIC DNA]</scope>
    <source>
        <strain evidence="6">DSM 13490</strain>
    </source>
</reference>
<dbReference type="PANTHER" id="PTHR11671">
    <property type="entry name" value="V-TYPE ATP SYNTHASE SUBUNIT D"/>
    <property type="match status" value="1"/>
</dbReference>
<comment type="function">
    <text evidence="4">Produces ATP from ADP in the presence of a proton gradient across the membrane.</text>
</comment>
<evidence type="ECO:0000256" key="1">
    <source>
        <dbReference type="ARBA" id="ARBA00005850"/>
    </source>
</evidence>
<dbReference type="Proteomes" id="UP000199266">
    <property type="component" value="Unassembled WGS sequence"/>
</dbReference>
<dbReference type="NCBIfam" id="TIGR00309">
    <property type="entry name" value="V_ATPase_subD"/>
    <property type="match status" value="1"/>
</dbReference>
<keyword evidence="2 4" id="KW-0813">Transport</keyword>
<dbReference type="Pfam" id="PF01813">
    <property type="entry name" value="ATP-synt_D"/>
    <property type="match status" value="1"/>
</dbReference>
<evidence type="ECO:0000256" key="2">
    <source>
        <dbReference type="ARBA" id="ARBA00022448"/>
    </source>
</evidence>
<dbReference type="RefSeq" id="WP_040348811.1">
    <property type="nucleotide sequence ID" value="NZ_FNPD01000007.1"/>
</dbReference>
<comment type="similarity">
    <text evidence="1 4">Belongs to the V-ATPase D subunit family.</text>
</comment>
<evidence type="ECO:0000313" key="5">
    <source>
        <dbReference type="EMBL" id="SDX96572.1"/>
    </source>
</evidence>
<organism evidence="5 6">
    <name type="scientific">Acetomicrobium thermoterrenum DSM 13490</name>
    <dbReference type="NCBI Taxonomy" id="1120987"/>
    <lineage>
        <taxon>Bacteria</taxon>
        <taxon>Thermotogati</taxon>
        <taxon>Synergistota</taxon>
        <taxon>Synergistia</taxon>
        <taxon>Synergistales</taxon>
        <taxon>Acetomicrobiaceae</taxon>
        <taxon>Acetomicrobium</taxon>
    </lineage>
</organism>